<feature type="transmembrane region" description="Helical" evidence="1">
    <location>
        <begin position="273"/>
        <end position="294"/>
    </location>
</feature>
<evidence type="ECO:0000256" key="1">
    <source>
        <dbReference type="SAM" id="Phobius"/>
    </source>
</evidence>
<feature type="transmembrane region" description="Helical" evidence="1">
    <location>
        <begin position="300"/>
        <end position="323"/>
    </location>
</feature>
<name>A0ABQ3QVE7_9ACTN</name>
<comment type="caution">
    <text evidence="2">The sequence shown here is derived from an EMBL/GenBank/DDBJ whole genome shotgun (WGS) entry which is preliminary data.</text>
</comment>
<dbReference type="Proteomes" id="UP001050808">
    <property type="component" value="Unassembled WGS sequence"/>
</dbReference>
<dbReference type="EMBL" id="BNDY01000017">
    <property type="protein sequence ID" value="GHI41230.1"/>
    <property type="molecule type" value="Genomic_DNA"/>
</dbReference>
<sequence length="343" mass="37304">MSGEGLPTGLHPARWLHNRHVEKRVSLAEKAAADLGVTFDAHSVRRALAFRWSPYFRRLRRVLIAFAVIVIAAAVTYRPACRPGGILYVSPASCTSYSAYVLGPNAVPWASATFVATGIVLTWVWSAWRGEHVASCYDPLYPLLALLAASGKLVTMDGNRYTHAVKLNKKVARLSQPLWQLARDATSEFRSSRTVRRELRQHVRRVTLAFTQAADGLMRDREVAARKLGSLAATAASSIAVDRFPEILPESLLPSTDSGGSPLEPDRLDGRRLANACGWSLIIDTAFSLFLAWLGGPAEVLVSLAVLGFPVAVYVILAAKYGLSEATRLTRSISSFFSSGSPL</sequence>
<evidence type="ECO:0008006" key="4">
    <source>
        <dbReference type="Google" id="ProtNLM"/>
    </source>
</evidence>
<feature type="transmembrane region" description="Helical" evidence="1">
    <location>
        <begin position="106"/>
        <end position="125"/>
    </location>
</feature>
<keyword evidence="1" id="KW-1133">Transmembrane helix</keyword>
<keyword evidence="1" id="KW-0812">Transmembrane</keyword>
<reference evidence="2" key="1">
    <citation type="submission" date="2024-05" db="EMBL/GenBank/DDBJ databases">
        <title>Whole genome shotgun sequence of Streptomyces violascens NBRC 12920.</title>
        <authorList>
            <person name="Komaki H."/>
            <person name="Tamura T."/>
        </authorList>
    </citation>
    <scope>NUCLEOTIDE SEQUENCE</scope>
    <source>
        <strain evidence="2">NBRC 12920</strain>
    </source>
</reference>
<feature type="transmembrane region" description="Helical" evidence="1">
    <location>
        <begin position="62"/>
        <end position="80"/>
    </location>
</feature>
<proteinExistence type="predicted"/>
<protein>
    <recommendedName>
        <fullName evidence="4">Integral membrane protein</fullName>
    </recommendedName>
</protein>
<keyword evidence="3" id="KW-1185">Reference proteome</keyword>
<accession>A0ABQ3QVE7</accession>
<keyword evidence="1" id="KW-0472">Membrane</keyword>
<gene>
    <name evidence="2" type="ORF">Sviol_56380</name>
</gene>
<organism evidence="2 3">
    <name type="scientific">Streptomyces violascens</name>
    <dbReference type="NCBI Taxonomy" id="67381"/>
    <lineage>
        <taxon>Bacteria</taxon>
        <taxon>Bacillati</taxon>
        <taxon>Actinomycetota</taxon>
        <taxon>Actinomycetes</taxon>
        <taxon>Kitasatosporales</taxon>
        <taxon>Streptomycetaceae</taxon>
        <taxon>Streptomyces</taxon>
    </lineage>
</organism>
<evidence type="ECO:0000313" key="3">
    <source>
        <dbReference type="Proteomes" id="UP001050808"/>
    </source>
</evidence>
<evidence type="ECO:0000313" key="2">
    <source>
        <dbReference type="EMBL" id="GHI41230.1"/>
    </source>
</evidence>